<keyword evidence="3" id="KW-0732">Signal</keyword>
<sequence length="145" mass="15719">MSRKTFRALTCLTAILTAASSEARSFTGHGRHLMQMAAPPVTASAVRSTAAPYLIDPWTVGMTYPEVNITAGQSVDFKWPGRHGVYMLMDDTCPDHFDTNGPNILSPIKVNGDYTTPPLSKGTYTYACQVPGHCEDGQIVQVNVL</sequence>
<reference evidence="4 5" key="1">
    <citation type="submission" date="2023-10" db="EMBL/GenBank/DDBJ databases">
        <authorList>
            <person name="Maclean D."/>
            <person name="Macfadyen A."/>
        </authorList>
    </citation>
    <scope>NUCLEOTIDE SEQUENCE [LARGE SCALE GENOMIC DNA]</scope>
</reference>
<gene>
    <name evidence="4" type="ORF">CVIRNUC_002578</name>
</gene>
<dbReference type="EMBL" id="CAUYUE010000003">
    <property type="protein sequence ID" value="CAK0757897.1"/>
    <property type="molecule type" value="Genomic_DNA"/>
</dbReference>
<evidence type="ECO:0000313" key="4">
    <source>
        <dbReference type="EMBL" id="CAK0757897.1"/>
    </source>
</evidence>
<dbReference type="InterPro" id="IPR028871">
    <property type="entry name" value="BlueCu_1_BS"/>
</dbReference>
<feature type="signal peptide" evidence="3">
    <location>
        <begin position="1"/>
        <end position="23"/>
    </location>
</feature>
<evidence type="ECO:0000256" key="3">
    <source>
        <dbReference type="SAM" id="SignalP"/>
    </source>
</evidence>
<dbReference type="Gene3D" id="2.60.40.420">
    <property type="entry name" value="Cupredoxins - blue copper proteins"/>
    <property type="match status" value="1"/>
</dbReference>
<dbReference type="Proteomes" id="UP001314263">
    <property type="component" value="Unassembled WGS sequence"/>
</dbReference>
<protein>
    <submittedName>
        <fullName evidence="4">Uncharacterized protein</fullName>
    </submittedName>
</protein>
<proteinExistence type="predicted"/>
<keyword evidence="5" id="KW-1185">Reference proteome</keyword>
<evidence type="ECO:0000313" key="5">
    <source>
        <dbReference type="Proteomes" id="UP001314263"/>
    </source>
</evidence>
<dbReference type="SUPFAM" id="SSF49503">
    <property type="entry name" value="Cupredoxins"/>
    <property type="match status" value="1"/>
</dbReference>
<dbReference type="PROSITE" id="PS00196">
    <property type="entry name" value="COPPER_BLUE"/>
    <property type="match status" value="1"/>
</dbReference>
<evidence type="ECO:0000256" key="2">
    <source>
        <dbReference type="ARBA" id="ARBA00023008"/>
    </source>
</evidence>
<evidence type="ECO:0000256" key="1">
    <source>
        <dbReference type="ARBA" id="ARBA00022723"/>
    </source>
</evidence>
<keyword evidence="1" id="KW-0479">Metal-binding</keyword>
<comment type="caution">
    <text evidence="4">The sequence shown here is derived from an EMBL/GenBank/DDBJ whole genome shotgun (WGS) entry which is preliminary data.</text>
</comment>
<accession>A0AAV1HXN7</accession>
<dbReference type="GO" id="GO:0046872">
    <property type="term" value="F:metal ion binding"/>
    <property type="evidence" value="ECO:0007669"/>
    <property type="project" value="UniProtKB-KW"/>
</dbReference>
<dbReference type="InterPro" id="IPR008972">
    <property type="entry name" value="Cupredoxin"/>
</dbReference>
<keyword evidence="2" id="KW-0186">Copper</keyword>
<organism evidence="4 5">
    <name type="scientific">Coccomyxa viridis</name>
    <dbReference type="NCBI Taxonomy" id="1274662"/>
    <lineage>
        <taxon>Eukaryota</taxon>
        <taxon>Viridiplantae</taxon>
        <taxon>Chlorophyta</taxon>
        <taxon>core chlorophytes</taxon>
        <taxon>Trebouxiophyceae</taxon>
        <taxon>Trebouxiophyceae incertae sedis</taxon>
        <taxon>Coccomyxaceae</taxon>
        <taxon>Coccomyxa</taxon>
    </lineage>
</organism>
<dbReference type="AlphaFoldDB" id="A0AAV1HXN7"/>
<feature type="chain" id="PRO_5043841542" evidence="3">
    <location>
        <begin position="24"/>
        <end position="145"/>
    </location>
</feature>
<name>A0AAV1HXN7_9CHLO</name>